<dbReference type="GO" id="GO:0005737">
    <property type="term" value="C:cytoplasm"/>
    <property type="evidence" value="ECO:0007669"/>
    <property type="project" value="TreeGrafter"/>
</dbReference>
<comment type="caution">
    <text evidence="6">The sequence shown here is derived from an EMBL/GenBank/DDBJ whole genome shotgun (WGS) entry which is preliminary data.</text>
</comment>
<dbReference type="InterPro" id="IPR011993">
    <property type="entry name" value="PH-like_dom_sf"/>
</dbReference>
<dbReference type="PANTHER" id="PTHR10807:SF128">
    <property type="entry name" value="PHOSPHATIDYLINOSITOL-3,5-BISPHOSPHATE 3-PHOSPHATASE"/>
    <property type="match status" value="1"/>
</dbReference>
<dbReference type="EMBL" id="LSSN01000379">
    <property type="protein sequence ID" value="OMJ24255.1"/>
    <property type="molecule type" value="Genomic_DNA"/>
</dbReference>
<dbReference type="STRING" id="133412.A0A1R1YBN8"/>
<dbReference type="PANTHER" id="PTHR10807">
    <property type="entry name" value="MYOTUBULARIN-RELATED"/>
    <property type="match status" value="1"/>
</dbReference>
<sequence length="923" mass="103273">MDYIKIAKVEKASIERFGSKKFGTLHLTTHHIIFQSDSEEWLPYPMIHSAILHRPPKHLKSARDVSFNNSDSFPNPHLHNSDTLSNSSNNPNAQSFPPRHSDIIWENQGYIHLKTYDFDFFNIYCSSIKDLHNIFWTVKHQVCKESIDKLFAFSNQSEIGLCYNPEYKLGWKLYDVYEEFKRMGIENDASSNSSSNQKWRFSLANKDFQICPTYPDILVVPSIISDTTLSHASKYRSKKRIPVLCYLYKNNFASISRSSQPLVGLKQARSIQDEKLVESIFSSQLHSTKKGVIVDARPTTNAVVNRAVGAGSENMNHYNNCRKLYLGIDNIHVMRSSYEKLFEAINDVFFMNNLPPSKSSDYLISTGLSLHKIKSAKNQWLEHLADIILGAKEIVSCILNSEHVLVHCSDGWDRTAQLTSLAQLCLDPFYRTIKGFLILIEKEWIRFGHQFSKRNGIIGIESRFSVTNSNSNNKLHLNHKSSFTNNPEISSNNDSNSSNNLNNNNANPSNSVKTSATNNLADSFLDTSKISNIDFKAAGSSIGDFASRTFKGMQFRFASALNSKISSNSTSTDLGGSDVSSSNFHLTNRSSTHGSYSKNPLFGSSPNSESCPVFSQFLDCVHQIIRTNQNSFEFNDEFLIDLNKNVNSCRFGDFLGDNYKERLDLQLSSKTPNLYAYYLANIIDLDSPESPSPTISQNYNDCPFINKNYSSSKSELEYIIPNSTDLELWTPFYLQHLISATKNVEDSPKCQLNASTNIASDSPSTKSDSVLETTSEFENITFKTTETSLNGANIATISQLNTYLDSDENTNSPQITANPIIDIKDQISSSLSESIQTSNADPLDSITSKSLSHSKTITEIPTSTLETNIHDSISSPINSENSETNTNAQTNISDGHDNLPSPEGTIPIKSTTIIIDEPSNPWA</sequence>
<evidence type="ECO:0000256" key="4">
    <source>
        <dbReference type="SAM" id="MobiDB-lite"/>
    </source>
</evidence>
<dbReference type="Gene3D" id="2.30.29.30">
    <property type="entry name" value="Pleckstrin-homology domain (PH domain)/Phosphotyrosine-binding domain (PTB)"/>
    <property type="match status" value="1"/>
</dbReference>
<dbReference type="InterPro" id="IPR016130">
    <property type="entry name" value="Tyr_Pase_AS"/>
</dbReference>
<feature type="region of interest" description="Disordered" evidence="4">
    <location>
        <begin position="476"/>
        <end position="513"/>
    </location>
</feature>
<feature type="region of interest" description="Disordered" evidence="4">
    <location>
        <begin position="78"/>
        <end position="97"/>
    </location>
</feature>
<feature type="active site" description="Phosphocysteine intermediate" evidence="2">
    <location>
        <position position="408"/>
    </location>
</feature>
<dbReference type="InterPro" id="IPR030564">
    <property type="entry name" value="Myotubularin"/>
</dbReference>
<evidence type="ECO:0000256" key="1">
    <source>
        <dbReference type="ARBA" id="ARBA00007471"/>
    </source>
</evidence>
<evidence type="ECO:0000313" key="7">
    <source>
        <dbReference type="Proteomes" id="UP000187283"/>
    </source>
</evidence>
<accession>A0A1R1YBN8</accession>
<evidence type="ECO:0000259" key="5">
    <source>
        <dbReference type="PROSITE" id="PS51339"/>
    </source>
</evidence>
<dbReference type="SUPFAM" id="SSF52799">
    <property type="entry name" value="(Phosphotyrosine protein) phosphatases II"/>
    <property type="match status" value="1"/>
</dbReference>
<comment type="similarity">
    <text evidence="1">Belongs to the protein-tyrosine phosphatase family. Non-receptor class myotubularin subfamily.</text>
</comment>
<feature type="binding site" evidence="3">
    <location>
        <begin position="330"/>
        <end position="331"/>
    </location>
    <ligand>
        <name>substrate</name>
    </ligand>
</feature>
<dbReference type="AlphaFoldDB" id="A0A1R1YBN8"/>
<feature type="domain" description="Myotubularin phosphatase" evidence="5">
    <location>
        <begin position="170"/>
        <end position="733"/>
    </location>
</feature>
<dbReference type="PROSITE" id="PS51339">
    <property type="entry name" value="PPASE_MYOTUBULARIN"/>
    <property type="match status" value="1"/>
</dbReference>
<dbReference type="GO" id="GO:0004438">
    <property type="term" value="F:phosphatidylinositol-3-phosphate phosphatase activity"/>
    <property type="evidence" value="ECO:0007669"/>
    <property type="project" value="TreeGrafter"/>
</dbReference>
<feature type="compositionally biased region" description="Polar residues" evidence="4">
    <location>
        <begin position="81"/>
        <end position="95"/>
    </location>
</feature>
<dbReference type="GO" id="GO:0046856">
    <property type="term" value="P:phosphatidylinositol dephosphorylation"/>
    <property type="evidence" value="ECO:0007669"/>
    <property type="project" value="TreeGrafter"/>
</dbReference>
<reference evidence="6 7" key="1">
    <citation type="submission" date="2017-01" db="EMBL/GenBank/DDBJ databases">
        <authorList>
            <person name="Mah S.A."/>
            <person name="Swanson W.J."/>
            <person name="Moy G.W."/>
            <person name="Vacquier V.D."/>
        </authorList>
    </citation>
    <scope>NUCLEOTIDE SEQUENCE [LARGE SCALE GENOMIC DNA]</scope>
    <source>
        <strain evidence="6 7">GSMNP</strain>
    </source>
</reference>
<dbReference type="Pfam" id="PF06602">
    <property type="entry name" value="Myotub-related"/>
    <property type="match status" value="1"/>
</dbReference>
<feature type="compositionally biased region" description="Low complexity" evidence="4">
    <location>
        <begin position="476"/>
        <end position="511"/>
    </location>
</feature>
<name>A0A1R1YBN8_9FUNG</name>
<evidence type="ECO:0000313" key="6">
    <source>
        <dbReference type="EMBL" id="OMJ24255.1"/>
    </source>
</evidence>
<evidence type="ECO:0000256" key="2">
    <source>
        <dbReference type="PIRSR" id="PIRSR630564-1"/>
    </source>
</evidence>
<protein>
    <submittedName>
        <fullName evidence="6">Phosphoinositide 3-phosphatase</fullName>
    </submittedName>
</protein>
<proteinExistence type="inferred from homology"/>
<dbReference type="Proteomes" id="UP000187283">
    <property type="component" value="Unassembled WGS sequence"/>
</dbReference>
<dbReference type="GO" id="GO:0016020">
    <property type="term" value="C:membrane"/>
    <property type="evidence" value="ECO:0007669"/>
    <property type="project" value="TreeGrafter"/>
</dbReference>
<gene>
    <name evidence="6" type="ORF">AYI70_g1710</name>
</gene>
<dbReference type="OrthoDB" id="271628at2759"/>
<dbReference type="InterPro" id="IPR029021">
    <property type="entry name" value="Prot-tyrosine_phosphatase-like"/>
</dbReference>
<feature type="region of interest" description="Disordered" evidence="4">
    <location>
        <begin position="867"/>
        <end position="906"/>
    </location>
</feature>
<feature type="binding site" evidence="3">
    <location>
        <begin position="408"/>
        <end position="414"/>
    </location>
    <ligand>
        <name>substrate</name>
    </ligand>
</feature>
<evidence type="ECO:0000256" key="3">
    <source>
        <dbReference type="PIRSR" id="PIRSR630564-2"/>
    </source>
</evidence>
<dbReference type="InterPro" id="IPR010569">
    <property type="entry name" value="Myotubularin-like_Pase_dom"/>
</dbReference>
<dbReference type="PROSITE" id="PS00383">
    <property type="entry name" value="TYR_PHOSPHATASE_1"/>
    <property type="match status" value="1"/>
</dbReference>
<organism evidence="6 7">
    <name type="scientific">Smittium culicis</name>
    <dbReference type="NCBI Taxonomy" id="133412"/>
    <lineage>
        <taxon>Eukaryota</taxon>
        <taxon>Fungi</taxon>
        <taxon>Fungi incertae sedis</taxon>
        <taxon>Zoopagomycota</taxon>
        <taxon>Kickxellomycotina</taxon>
        <taxon>Harpellomycetes</taxon>
        <taxon>Harpellales</taxon>
        <taxon>Legeriomycetaceae</taxon>
        <taxon>Smittium</taxon>
    </lineage>
</organism>
<keyword evidence="7" id="KW-1185">Reference proteome</keyword>
<feature type="compositionally biased region" description="Low complexity" evidence="4">
    <location>
        <begin position="872"/>
        <end position="887"/>
    </location>
</feature>